<protein>
    <submittedName>
        <fullName evidence="1">Uncharacterized protein</fullName>
    </submittedName>
</protein>
<proteinExistence type="predicted"/>
<evidence type="ECO:0000313" key="2">
    <source>
        <dbReference type="Proteomes" id="UP000547458"/>
    </source>
</evidence>
<accession>A0A846RKI0</accession>
<reference evidence="1 2" key="1">
    <citation type="submission" date="2020-03" db="EMBL/GenBank/DDBJ databases">
        <title>Sequencing the genomes of 1000 actinobacteria strains.</title>
        <authorList>
            <person name="Klenk H.-P."/>
        </authorList>
    </citation>
    <scope>NUCLEOTIDE SEQUENCE [LARGE SCALE GENOMIC DNA]</scope>
    <source>
        <strain evidence="1 2">DSM 16403</strain>
    </source>
</reference>
<dbReference type="Proteomes" id="UP000547458">
    <property type="component" value="Unassembled WGS sequence"/>
</dbReference>
<keyword evidence="2" id="KW-1185">Reference proteome</keyword>
<evidence type="ECO:0000313" key="1">
    <source>
        <dbReference type="EMBL" id="NJC22180.1"/>
    </source>
</evidence>
<gene>
    <name evidence="1" type="ORF">BJ994_001256</name>
</gene>
<name>A0A846RKI0_9MICC</name>
<sequence>MESKTAETVTSQNHAFLNPGHKTVTVWKPSAEPAGAYA</sequence>
<organism evidence="1 2">
    <name type="scientific">Arthrobacter pigmenti</name>
    <dbReference type="NCBI Taxonomy" id="271432"/>
    <lineage>
        <taxon>Bacteria</taxon>
        <taxon>Bacillati</taxon>
        <taxon>Actinomycetota</taxon>
        <taxon>Actinomycetes</taxon>
        <taxon>Micrococcales</taxon>
        <taxon>Micrococcaceae</taxon>
        <taxon>Arthrobacter</taxon>
    </lineage>
</organism>
<dbReference type="EMBL" id="JAATJL010000001">
    <property type="protein sequence ID" value="NJC22180.1"/>
    <property type="molecule type" value="Genomic_DNA"/>
</dbReference>
<dbReference type="AlphaFoldDB" id="A0A846RKI0"/>
<comment type="caution">
    <text evidence="1">The sequence shown here is derived from an EMBL/GenBank/DDBJ whole genome shotgun (WGS) entry which is preliminary data.</text>
</comment>